<evidence type="ECO:0000313" key="4">
    <source>
        <dbReference type="Proteomes" id="UP000037151"/>
    </source>
</evidence>
<organism evidence="3 4">
    <name type="scientific">Streptomyces acidiscabies</name>
    <dbReference type="NCBI Taxonomy" id="42234"/>
    <lineage>
        <taxon>Bacteria</taxon>
        <taxon>Bacillati</taxon>
        <taxon>Actinomycetota</taxon>
        <taxon>Actinomycetes</taxon>
        <taxon>Kitasatosporales</taxon>
        <taxon>Streptomycetaceae</taxon>
        <taxon>Streptomyces</taxon>
    </lineage>
</organism>
<comment type="caution">
    <text evidence="3">The sequence shown here is derived from an EMBL/GenBank/DDBJ whole genome shotgun (WGS) entry which is preliminary data.</text>
</comment>
<protein>
    <recommendedName>
        <fullName evidence="2">Golvesin/Xly CBD-like domain-containing protein</fullName>
    </recommendedName>
</protein>
<reference evidence="4" key="1">
    <citation type="submission" date="2014-07" db="EMBL/GenBank/DDBJ databases">
        <title>Genome sequencing of plant-pathogenic Streptomyces species.</title>
        <authorList>
            <person name="Harrison J."/>
            <person name="Sapp M."/>
            <person name="Thwaites R."/>
            <person name="Studholme D.J."/>
        </authorList>
    </citation>
    <scope>NUCLEOTIDE SEQUENCE [LARGE SCALE GENOMIC DNA]</scope>
    <source>
        <strain evidence="4">NCPPB 4445</strain>
    </source>
</reference>
<dbReference type="PATRIC" id="fig|42234.21.peg.3490"/>
<feature type="compositionally biased region" description="Low complexity" evidence="1">
    <location>
        <begin position="49"/>
        <end position="61"/>
    </location>
</feature>
<proteinExistence type="predicted"/>
<gene>
    <name evidence="3" type="ORF">IQ63_16960</name>
</gene>
<accession>A0A0L0K8N1</accession>
<sequence length="1009" mass="105538">MPLRVFRENTGGRHRWRVPKSRRGRMAAAGVMSVLATAIVAPLASATLSGPSSSDGAAPPDRVTDTSRLPSNWRKSGDRMVTYDGDATGFHVLVADSAHAYAWRTAATLSEPGVDTDQWIGQTCVTGSGDKAVVVYAPRQAANDQQGFQEGAFAAVVDLTDGAVTKLPELVSLAYFNPGCGDGEQAVLTRPQGDDTQLLTVDAGQGRIVRQQSVAGQLTSAVPFGNGIAASSGDSVVSVNGKGDVRTLTRAGGRPFRLVPDAQTGLAYQVPSGDTAVQVRRVTADGTDHVLGSGALGSLAVHGTGGQVFVTGADAGEKLKKADLPKSWRTLDDVPAFAEVSTKGALALTGIGSGTEAAGAKPGAVADAGTAQPVGIDALATGTGADFAFRVQPDALETAQGLAQSPALGGGKSGAGKASSDAGVHADSVRTEPVGTQSGVQPPVEDPAHTTTDPDRACAVTRNDPNLQSLQPSPAMAEWATDLAVQGKLDVRRRKGWNGTDLASYTPQGMFPPLQLKGGGRVPAQIMLGVLAQESNLVQATPRTSAGESGNFTQGGYYGNAGSVHTINWAGADCGYGIAQVTSGMAKTQTDYTAEQQKAITVDYAANIAAGLRILQDKWNQLHDKGVLANGGDPQYLENWWFALWAYNSGFNLPSTTDSSAPWGVGWFNNPANGLYPADRKMFLSSGYGDSRTPNLWTYPERVMGWAAYSLQKNDPETGKPAPAFTVGSWPTGNAPDAQPPHDTFCTPDGNDCDTGKPHQVPGSTQPVGPCQRDDFKCWWNKPVTWTDCAKTCGTEVLKYEATDPEPKVTPVHPAACTSTLPPDALIVDDVPNTVKFRVGSANPCAGQRNWVSRGTLTFTFGSAVQNGATVYPSKIDFHQLGAGFGGHFWLTHTRVPTFTDSVVTGTWTPDRTLKGWARVMVHLPDHQADTPSATYRIDLGDGTVLEKTVSQDTGGKNTWLSLGSYDFRGTPSVSLSSATADGTGDAAIAWDALAFVPQAGTPSDAVTP</sequence>
<dbReference type="AlphaFoldDB" id="A0A0L0K8N1"/>
<dbReference type="InterPro" id="IPR033803">
    <property type="entry name" value="CBD-like_Golvesin-Xly"/>
</dbReference>
<dbReference type="EMBL" id="JPPY01000114">
    <property type="protein sequence ID" value="KND34143.1"/>
    <property type="molecule type" value="Genomic_DNA"/>
</dbReference>
<feature type="region of interest" description="Disordered" evidence="1">
    <location>
        <begin position="48"/>
        <end position="71"/>
    </location>
</feature>
<evidence type="ECO:0000259" key="2">
    <source>
        <dbReference type="Pfam" id="PF25275"/>
    </source>
</evidence>
<dbReference type="SUPFAM" id="SSF53955">
    <property type="entry name" value="Lysozyme-like"/>
    <property type="match status" value="1"/>
</dbReference>
<feature type="domain" description="Golvesin/Xly CBD-like" evidence="2">
    <location>
        <begin position="905"/>
        <end position="994"/>
    </location>
</feature>
<dbReference type="Gene3D" id="1.10.530.10">
    <property type="match status" value="1"/>
</dbReference>
<evidence type="ECO:0000256" key="1">
    <source>
        <dbReference type="SAM" id="MobiDB-lite"/>
    </source>
</evidence>
<name>A0A0L0K8N1_9ACTN</name>
<feature type="region of interest" description="Disordered" evidence="1">
    <location>
        <begin position="400"/>
        <end position="459"/>
    </location>
</feature>
<dbReference type="Proteomes" id="UP000037151">
    <property type="component" value="Unassembled WGS sequence"/>
</dbReference>
<feature type="compositionally biased region" description="Basic and acidic residues" evidence="1">
    <location>
        <begin position="446"/>
        <end position="456"/>
    </location>
</feature>
<dbReference type="InterPro" id="IPR023346">
    <property type="entry name" value="Lysozyme-like_dom_sf"/>
</dbReference>
<evidence type="ECO:0000313" key="3">
    <source>
        <dbReference type="EMBL" id="KND34143.1"/>
    </source>
</evidence>
<dbReference type="Pfam" id="PF25275">
    <property type="entry name" value="Golvesin_C"/>
    <property type="match status" value="1"/>
</dbReference>